<feature type="non-terminal residue" evidence="2">
    <location>
        <position position="1"/>
    </location>
</feature>
<dbReference type="PANTHER" id="PTHR22840:SF12">
    <property type="entry name" value="WD REPEAT-CONTAINING PROTEIN 36"/>
    <property type="match status" value="1"/>
</dbReference>
<evidence type="ECO:0000259" key="1">
    <source>
        <dbReference type="Pfam" id="PF25171"/>
    </source>
</evidence>
<keyword evidence="3" id="KW-1185">Reference proteome</keyword>
<protein>
    <recommendedName>
        <fullName evidence="1">WDR36/Utp21 N-terminal domain-containing protein</fullName>
    </recommendedName>
</protein>
<dbReference type="GO" id="GO:0034388">
    <property type="term" value="C:Pwp2p-containing subcomplex of 90S preribosome"/>
    <property type="evidence" value="ECO:0007669"/>
    <property type="project" value="TreeGrafter"/>
</dbReference>
<feature type="domain" description="WDR36/Utp21 N-terminal" evidence="1">
    <location>
        <begin position="2"/>
        <end position="181"/>
    </location>
</feature>
<reference evidence="2 3" key="1">
    <citation type="submission" date="2014-06" db="EMBL/GenBank/DDBJ databases">
        <authorList>
            <consortium name="DOE Joint Genome Institute"/>
            <person name="Kuo A."/>
            <person name="Kohler A."/>
            <person name="Nagy L.G."/>
            <person name="Floudas D."/>
            <person name="Copeland A."/>
            <person name="Barry K.W."/>
            <person name="Cichocki N."/>
            <person name="Veneault-Fourrey C."/>
            <person name="LaButti K."/>
            <person name="Lindquist E.A."/>
            <person name="Lipzen A."/>
            <person name="Lundell T."/>
            <person name="Morin E."/>
            <person name="Murat C."/>
            <person name="Sun H."/>
            <person name="Tunlid A."/>
            <person name="Henrissat B."/>
            <person name="Grigoriev I.V."/>
            <person name="Hibbett D.S."/>
            <person name="Martin F."/>
            <person name="Nordberg H.P."/>
            <person name="Cantor M.N."/>
            <person name="Hua S.X."/>
        </authorList>
    </citation>
    <scope>NUCLEOTIDE SEQUENCE [LARGE SCALE GENOMIC DNA]</scope>
    <source>
        <strain evidence="2 3">ATCC 200175</strain>
    </source>
</reference>
<dbReference type="InterPro" id="IPR015943">
    <property type="entry name" value="WD40/YVTN_repeat-like_dom_sf"/>
</dbReference>
<dbReference type="HOGENOM" id="CLU_1492541_0_0_1"/>
<sequence length="181" mass="19460">MEGDAVWAASGTHVIKYLRGKEVARATNPLGTFLSSIVMFGSQLLALTEDGGRMLVWDVSDEPSLSCTIQFDIGFTAVMVLHPATYLNKVLVASSEGDLQLWNIRIQTCIHKVSSSKLLTASAVANSPSSPVTALVQSPAIDVVGIGFTSGEISVYDVRADERLMRMYMEGGGIKAMSFRN</sequence>
<dbReference type="Pfam" id="PF25171">
    <property type="entry name" value="Beta-prop_WDR36-Utp21_1st"/>
    <property type="match status" value="1"/>
</dbReference>
<dbReference type="PANTHER" id="PTHR22840">
    <property type="entry name" value="WD REPEAT-CONTAINING PROTEIN 36"/>
    <property type="match status" value="1"/>
</dbReference>
<dbReference type="InterPro" id="IPR036322">
    <property type="entry name" value="WD40_repeat_dom_sf"/>
</dbReference>
<dbReference type="InterPro" id="IPR059157">
    <property type="entry name" value="WDR36-Utp21_N"/>
</dbReference>
<reference evidence="3" key="2">
    <citation type="submission" date="2015-01" db="EMBL/GenBank/DDBJ databases">
        <title>Evolutionary Origins and Diversification of the Mycorrhizal Mutualists.</title>
        <authorList>
            <consortium name="DOE Joint Genome Institute"/>
            <consortium name="Mycorrhizal Genomics Consortium"/>
            <person name="Kohler A."/>
            <person name="Kuo A."/>
            <person name="Nagy L.G."/>
            <person name="Floudas D."/>
            <person name="Copeland A."/>
            <person name="Barry K.W."/>
            <person name="Cichocki N."/>
            <person name="Veneault-Fourrey C."/>
            <person name="LaButti K."/>
            <person name="Lindquist E.A."/>
            <person name="Lipzen A."/>
            <person name="Lundell T."/>
            <person name="Morin E."/>
            <person name="Murat C."/>
            <person name="Riley R."/>
            <person name="Ohm R."/>
            <person name="Sun H."/>
            <person name="Tunlid A."/>
            <person name="Henrissat B."/>
            <person name="Grigoriev I.V."/>
            <person name="Hibbett D.S."/>
            <person name="Martin F."/>
        </authorList>
    </citation>
    <scope>NUCLEOTIDE SEQUENCE [LARGE SCALE GENOMIC DNA]</scope>
    <source>
        <strain evidence="3">ATCC 200175</strain>
    </source>
</reference>
<dbReference type="GO" id="GO:0006364">
    <property type="term" value="P:rRNA processing"/>
    <property type="evidence" value="ECO:0007669"/>
    <property type="project" value="TreeGrafter"/>
</dbReference>
<accession>A0A0C9T4G5</accession>
<dbReference type="OrthoDB" id="10250769at2759"/>
<dbReference type="Proteomes" id="UP000053647">
    <property type="component" value="Unassembled WGS sequence"/>
</dbReference>
<dbReference type="GO" id="GO:0032040">
    <property type="term" value="C:small-subunit processome"/>
    <property type="evidence" value="ECO:0007669"/>
    <property type="project" value="TreeGrafter"/>
</dbReference>
<dbReference type="AlphaFoldDB" id="A0A0C9T4G5"/>
<proteinExistence type="predicted"/>
<dbReference type="SUPFAM" id="SSF50978">
    <property type="entry name" value="WD40 repeat-like"/>
    <property type="match status" value="1"/>
</dbReference>
<evidence type="ECO:0000313" key="2">
    <source>
        <dbReference type="EMBL" id="KIJ06278.1"/>
    </source>
</evidence>
<dbReference type="EMBL" id="KN820407">
    <property type="protein sequence ID" value="KIJ06278.1"/>
    <property type="molecule type" value="Genomic_DNA"/>
</dbReference>
<name>A0A0C9T4G5_PAXIN</name>
<gene>
    <name evidence="2" type="ORF">PAXINDRAFT_103430</name>
</gene>
<organism evidence="2 3">
    <name type="scientific">Paxillus involutus ATCC 200175</name>
    <dbReference type="NCBI Taxonomy" id="664439"/>
    <lineage>
        <taxon>Eukaryota</taxon>
        <taxon>Fungi</taxon>
        <taxon>Dikarya</taxon>
        <taxon>Basidiomycota</taxon>
        <taxon>Agaricomycotina</taxon>
        <taxon>Agaricomycetes</taxon>
        <taxon>Agaricomycetidae</taxon>
        <taxon>Boletales</taxon>
        <taxon>Paxilineae</taxon>
        <taxon>Paxillaceae</taxon>
        <taxon>Paxillus</taxon>
    </lineage>
</organism>
<evidence type="ECO:0000313" key="3">
    <source>
        <dbReference type="Proteomes" id="UP000053647"/>
    </source>
</evidence>
<dbReference type="Gene3D" id="2.130.10.10">
    <property type="entry name" value="YVTN repeat-like/Quinoprotein amine dehydrogenase"/>
    <property type="match status" value="1"/>
</dbReference>